<protein>
    <submittedName>
        <fullName evidence="2">Uncharacterized protein</fullName>
    </submittedName>
</protein>
<name>A0A1V3X9Q0_MYCKA</name>
<evidence type="ECO:0000256" key="1">
    <source>
        <dbReference type="SAM" id="MobiDB-lite"/>
    </source>
</evidence>
<feature type="region of interest" description="Disordered" evidence="1">
    <location>
        <begin position="1"/>
        <end position="37"/>
    </location>
</feature>
<dbReference type="AlphaFoldDB" id="A0A1V3X9Q0"/>
<organism evidence="2 3">
    <name type="scientific">Mycobacterium kansasii</name>
    <dbReference type="NCBI Taxonomy" id="1768"/>
    <lineage>
        <taxon>Bacteria</taxon>
        <taxon>Bacillati</taxon>
        <taxon>Actinomycetota</taxon>
        <taxon>Actinomycetes</taxon>
        <taxon>Mycobacteriales</taxon>
        <taxon>Mycobacteriaceae</taxon>
        <taxon>Mycobacterium</taxon>
    </lineage>
</organism>
<accession>A0A1V3X9Q0</accession>
<evidence type="ECO:0000313" key="2">
    <source>
        <dbReference type="EMBL" id="OOK75964.1"/>
    </source>
</evidence>
<dbReference type="Proteomes" id="UP000189229">
    <property type="component" value="Unassembled WGS sequence"/>
</dbReference>
<comment type="caution">
    <text evidence="2">The sequence shown here is derived from an EMBL/GenBank/DDBJ whole genome shotgun (WGS) entry which is preliminary data.</text>
</comment>
<proteinExistence type="predicted"/>
<reference evidence="2 3" key="1">
    <citation type="submission" date="2017-02" db="EMBL/GenBank/DDBJ databases">
        <title>Complete genome sequences of Mycobacterium kansasii strains isolated from rhesus macaques.</title>
        <authorList>
            <person name="Panda A."/>
            <person name="Nagaraj S."/>
            <person name="Zhao X."/>
            <person name="Tettelin H."/>
            <person name="Detolla L.J."/>
        </authorList>
    </citation>
    <scope>NUCLEOTIDE SEQUENCE [LARGE SCALE GENOMIC DNA]</scope>
    <source>
        <strain evidence="2 3">11-3813</strain>
    </source>
</reference>
<dbReference type="EMBL" id="MVBM01000003">
    <property type="protein sequence ID" value="OOK75964.1"/>
    <property type="molecule type" value="Genomic_DNA"/>
</dbReference>
<evidence type="ECO:0000313" key="3">
    <source>
        <dbReference type="Proteomes" id="UP000189229"/>
    </source>
</evidence>
<sequence>MRWITPAVPNGEPVKGRLSAPRSGPVKSGVRKPPVVTKSTRRIVVLPTD</sequence>
<gene>
    <name evidence="2" type="ORF">BZL30_3965</name>
</gene>